<proteinExistence type="predicted"/>
<sequence length="54" mass="6537">MQLDYMPKDKYAAVDKEYEIDVDTIQCHLSHYQTEMKKQLHQIQSTNRREGNKH</sequence>
<evidence type="ECO:0000313" key="1">
    <source>
        <dbReference type="EMBL" id="MBX68452.1"/>
    </source>
</evidence>
<accession>A0A2P2QN56</accession>
<protein>
    <submittedName>
        <fullName evidence="1">Uncharacterized protein</fullName>
    </submittedName>
</protein>
<name>A0A2P2QN56_RHIMU</name>
<organism evidence="1">
    <name type="scientific">Rhizophora mucronata</name>
    <name type="common">Asiatic mangrove</name>
    <dbReference type="NCBI Taxonomy" id="61149"/>
    <lineage>
        <taxon>Eukaryota</taxon>
        <taxon>Viridiplantae</taxon>
        <taxon>Streptophyta</taxon>
        <taxon>Embryophyta</taxon>
        <taxon>Tracheophyta</taxon>
        <taxon>Spermatophyta</taxon>
        <taxon>Magnoliopsida</taxon>
        <taxon>eudicotyledons</taxon>
        <taxon>Gunneridae</taxon>
        <taxon>Pentapetalae</taxon>
        <taxon>rosids</taxon>
        <taxon>fabids</taxon>
        <taxon>Malpighiales</taxon>
        <taxon>Rhizophoraceae</taxon>
        <taxon>Rhizophora</taxon>
    </lineage>
</organism>
<reference evidence="1" key="1">
    <citation type="submission" date="2018-02" db="EMBL/GenBank/DDBJ databases">
        <title>Rhizophora mucronata_Transcriptome.</title>
        <authorList>
            <person name="Meera S.P."/>
            <person name="Sreeshan A."/>
            <person name="Augustine A."/>
        </authorList>
    </citation>
    <scope>NUCLEOTIDE SEQUENCE</scope>
    <source>
        <tissue evidence="1">Leaf</tissue>
    </source>
</reference>
<dbReference type="EMBL" id="GGEC01087968">
    <property type="protein sequence ID" value="MBX68452.1"/>
    <property type="molecule type" value="Transcribed_RNA"/>
</dbReference>
<dbReference type="AlphaFoldDB" id="A0A2P2QN56"/>